<evidence type="ECO:0000256" key="1">
    <source>
        <dbReference type="ARBA" id="ARBA00004123"/>
    </source>
</evidence>
<organism evidence="11 12">
    <name type="scientific">Spizellomyces punctatus (strain DAOM BR117)</name>
    <dbReference type="NCBI Taxonomy" id="645134"/>
    <lineage>
        <taxon>Eukaryota</taxon>
        <taxon>Fungi</taxon>
        <taxon>Fungi incertae sedis</taxon>
        <taxon>Chytridiomycota</taxon>
        <taxon>Chytridiomycota incertae sedis</taxon>
        <taxon>Chytridiomycetes</taxon>
        <taxon>Spizellomycetales</taxon>
        <taxon>Spizellomycetaceae</taxon>
        <taxon>Spizellomyces</taxon>
    </lineage>
</organism>
<evidence type="ECO:0000256" key="7">
    <source>
        <dbReference type="ARBA" id="ARBA00073027"/>
    </source>
</evidence>
<evidence type="ECO:0000259" key="9">
    <source>
        <dbReference type="Pfam" id="PF03876"/>
    </source>
</evidence>
<dbReference type="RefSeq" id="XP_016612985.1">
    <property type="nucleotide sequence ID" value="XM_016748966.1"/>
</dbReference>
<dbReference type="Pfam" id="PF03876">
    <property type="entry name" value="SHS2_Rpb7-N"/>
    <property type="match status" value="1"/>
</dbReference>
<comment type="similarity">
    <text evidence="2">Belongs to the eukaryotic RPB7/RPC8 RNA polymerase subunit family.</text>
</comment>
<dbReference type="PANTHER" id="PTHR12709:SF1">
    <property type="entry name" value="DNA-DIRECTED RNA POLYMERASE III SUBUNIT RPC8"/>
    <property type="match status" value="1"/>
</dbReference>
<dbReference type="InterPro" id="IPR045113">
    <property type="entry name" value="Rpb7-like"/>
</dbReference>
<dbReference type="GO" id="GO:0042797">
    <property type="term" value="P:tRNA transcription by RNA polymerase III"/>
    <property type="evidence" value="ECO:0007669"/>
    <property type="project" value="EnsemblFungi"/>
</dbReference>
<keyword evidence="4" id="KW-0804">Transcription</keyword>
<dbReference type="OrthoDB" id="10256606at2759"/>
<dbReference type="PANTHER" id="PTHR12709">
    <property type="entry name" value="DNA-DIRECTED RNA POLYMERASE II, III"/>
    <property type="match status" value="1"/>
</dbReference>
<sequence>MFILTLLRDNIRTHPSDFSKPRIESLTDELNKKYSNKILHNVGLCIRVWDILEASDEIVHMVQDGSSQAKVTFRMVVFRPFKGEIMTGKVASSHPTEGVRVTMDFFDDIIIPPSFLQAGSEYDEEEKVWVWKYEENDLYMDKDEPIRFRMEIEEFVDVGPVRDGVDEEKKVAPYSLVVSVAEPGLGLLSWWEG</sequence>
<dbReference type="GO" id="GO:0006386">
    <property type="term" value="P:termination of RNA polymerase III transcription"/>
    <property type="evidence" value="ECO:0007669"/>
    <property type="project" value="EnsemblFungi"/>
</dbReference>
<name>A0A0L0HUB2_SPIPD</name>
<dbReference type="GeneID" id="27684353"/>
<dbReference type="VEuPathDB" id="FungiDB:SPPG_00635"/>
<dbReference type="InterPro" id="IPR036898">
    <property type="entry name" value="RNA_pol_Rpb7-like_N_sf"/>
</dbReference>
<dbReference type="OMA" id="LGPTLWW"/>
<dbReference type="FunCoup" id="A0A0L0HUB2">
    <property type="interactions" value="434"/>
</dbReference>
<evidence type="ECO:0000256" key="3">
    <source>
        <dbReference type="ARBA" id="ARBA00022478"/>
    </source>
</evidence>
<dbReference type="SUPFAM" id="SSF88798">
    <property type="entry name" value="N-terminal, heterodimerisation domain of RBP7 (RpoE)"/>
    <property type="match status" value="1"/>
</dbReference>
<dbReference type="FunFam" id="2.40.50.140:FF:000221">
    <property type="entry name" value="DNA-directed RNA polymerase III subunit"/>
    <property type="match status" value="1"/>
</dbReference>
<evidence type="ECO:0000256" key="2">
    <source>
        <dbReference type="ARBA" id="ARBA00009307"/>
    </source>
</evidence>
<dbReference type="GO" id="GO:0005666">
    <property type="term" value="C:RNA polymerase III complex"/>
    <property type="evidence" value="ECO:0007669"/>
    <property type="project" value="EnsemblFungi"/>
</dbReference>
<dbReference type="GO" id="GO:0006384">
    <property type="term" value="P:transcription initiation at RNA polymerase III promoter"/>
    <property type="evidence" value="ECO:0007669"/>
    <property type="project" value="EnsemblFungi"/>
</dbReference>
<dbReference type="AlphaFoldDB" id="A0A0L0HUB2"/>
<dbReference type="InterPro" id="IPR005576">
    <property type="entry name" value="Rpb7-like_N"/>
</dbReference>
<feature type="domain" description="RNA polymerase Rpb7-like N-terminal" evidence="9">
    <location>
        <begin position="8"/>
        <end position="59"/>
    </location>
</feature>
<accession>A0A0L0HUB2</accession>
<dbReference type="GO" id="GO:0003899">
    <property type="term" value="F:DNA-directed RNA polymerase activity"/>
    <property type="evidence" value="ECO:0007669"/>
    <property type="project" value="EnsemblFungi"/>
</dbReference>
<dbReference type="STRING" id="645134.A0A0L0HUB2"/>
<evidence type="ECO:0000256" key="8">
    <source>
        <dbReference type="ARBA" id="ARBA00077605"/>
    </source>
</evidence>
<evidence type="ECO:0000256" key="4">
    <source>
        <dbReference type="ARBA" id="ARBA00023163"/>
    </source>
</evidence>
<keyword evidence="12" id="KW-1185">Reference proteome</keyword>
<dbReference type="InterPro" id="IPR012340">
    <property type="entry name" value="NA-bd_OB-fold"/>
</dbReference>
<dbReference type="InParanoid" id="A0A0L0HUB2"/>
<dbReference type="Gene3D" id="2.40.50.140">
    <property type="entry name" value="Nucleic acid-binding proteins"/>
    <property type="match status" value="1"/>
</dbReference>
<dbReference type="Proteomes" id="UP000053201">
    <property type="component" value="Unassembled WGS sequence"/>
</dbReference>
<dbReference type="SUPFAM" id="SSF50249">
    <property type="entry name" value="Nucleic acid-binding proteins"/>
    <property type="match status" value="1"/>
</dbReference>
<dbReference type="EMBL" id="KQ257450">
    <property type="protein sequence ID" value="KND04946.1"/>
    <property type="molecule type" value="Genomic_DNA"/>
</dbReference>
<evidence type="ECO:0000313" key="12">
    <source>
        <dbReference type="Proteomes" id="UP000053201"/>
    </source>
</evidence>
<feature type="domain" description="RNA polymerase III subunit Rpc25" evidence="10">
    <location>
        <begin position="84"/>
        <end position="191"/>
    </location>
</feature>
<proteinExistence type="inferred from homology"/>
<dbReference type="GO" id="GO:0000785">
    <property type="term" value="C:chromatin"/>
    <property type="evidence" value="ECO:0007669"/>
    <property type="project" value="EnsemblFungi"/>
</dbReference>
<keyword evidence="3 11" id="KW-0240">DNA-directed RNA polymerase</keyword>
<dbReference type="eggNOG" id="KOG3297">
    <property type="taxonomic scope" value="Eukaryota"/>
</dbReference>
<dbReference type="InterPro" id="IPR013238">
    <property type="entry name" value="RNA_pol_III_Rbc25"/>
</dbReference>
<comment type="subcellular location">
    <subcellularLocation>
        <location evidence="1">Nucleus</location>
    </subcellularLocation>
</comment>
<evidence type="ECO:0000313" key="11">
    <source>
        <dbReference type="EMBL" id="KND04946.1"/>
    </source>
</evidence>
<dbReference type="Gene3D" id="3.30.1490.120">
    <property type="entry name" value="RNA polymerase Rpb7-like, N-terminal domain"/>
    <property type="match status" value="1"/>
</dbReference>
<reference evidence="11 12" key="1">
    <citation type="submission" date="2009-08" db="EMBL/GenBank/DDBJ databases">
        <title>The Genome Sequence of Spizellomyces punctatus strain DAOM BR117.</title>
        <authorList>
            <consortium name="The Broad Institute Genome Sequencing Platform"/>
            <person name="Russ C."/>
            <person name="Cuomo C."/>
            <person name="Shea T."/>
            <person name="Young S.K."/>
            <person name="Zeng Q."/>
            <person name="Koehrsen M."/>
            <person name="Haas B."/>
            <person name="Borodovsky M."/>
            <person name="Guigo R."/>
            <person name="Alvarado L."/>
            <person name="Berlin A."/>
            <person name="Bochicchio J."/>
            <person name="Borenstein D."/>
            <person name="Chapman S."/>
            <person name="Chen Z."/>
            <person name="Engels R."/>
            <person name="Freedman E."/>
            <person name="Gellesch M."/>
            <person name="Goldberg J."/>
            <person name="Griggs A."/>
            <person name="Gujja S."/>
            <person name="Heiman D."/>
            <person name="Hepburn T."/>
            <person name="Howarth C."/>
            <person name="Jen D."/>
            <person name="Larson L."/>
            <person name="Lewis B."/>
            <person name="Mehta T."/>
            <person name="Park D."/>
            <person name="Pearson M."/>
            <person name="Roberts A."/>
            <person name="Saif S."/>
            <person name="Shenoy N."/>
            <person name="Sisk P."/>
            <person name="Stolte C."/>
            <person name="Sykes S."/>
            <person name="Thomson T."/>
            <person name="Walk T."/>
            <person name="White J."/>
            <person name="Yandava C."/>
            <person name="Burger G."/>
            <person name="Gray M.W."/>
            <person name="Holland P.W.H."/>
            <person name="King N."/>
            <person name="Lang F.B.F."/>
            <person name="Roger A.J."/>
            <person name="Ruiz-Trillo I."/>
            <person name="Lander E."/>
            <person name="Nusbaum C."/>
        </authorList>
    </citation>
    <scope>NUCLEOTIDE SEQUENCE [LARGE SCALE GENOMIC DNA]</scope>
    <source>
        <strain evidence="11 12">DAOM BR117</strain>
    </source>
</reference>
<dbReference type="Pfam" id="PF08292">
    <property type="entry name" value="RNA_pol_Rbc25"/>
    <property type="match status" value="1"/>
</dbReference>
<gene>
    <name evidence="11" type="ORF">SPPG_00635</name>
</gene>
<protein>
    <recommendedName>
        <fullName evidence="6">DNA-directed RNA polymerase III subunit RPC8</fullName>
    </recommendedName>
    <alternativeName>
        <fullName evidence="7">DNA-directed RNA polymerase III subunit rpc8</fullName>
    </alternativeName>
    <alternativeName>
        <fullName evidence="8">RNA polymerase III subunit C25</fullName>
    </alternativeName>
</protein>
<evidence type="ECO:0000256" key="6">
    <source>
        <dbReference type="ARBA" id="ARBA00072526"/>
    </source>
</evidence>
<evidence type="ECO:0000256" key="5">
    <source>
        <dbReference type="ARBA" id="ARBA00023242"/>
    </source>
</evidence>
<dbReference type="CDD" id="cd04330">
    <property type="entry name" value="RNAP_III_Rpc25_N"/>
    <property type="match status" value="1"/>
</dbReference>
<keyword evidence="5" id="KW-0539">Nucleus</keyword>
<evidence type="ECO:0000259" key="10">
    <source>
        <dbReference type="Pfam" id="PF08292"/>
    </source>
</evidence>